<dbReference type="EMBL" id="GL636499">
    <property type="protein sequence ID" value="EFW15751.1"/>
    <property type="molecule type" value="Genomic_DNA"/>
</dbReference>
<evidence type="ECO:0000313" key="2">
    <source>
        <dbReference type="Proteomes" id="UP000002497"/>
    </source>
</evidence>
<organism evidence="2">
    <name type="scientific">Coccidioides posadasii (strain RMSCC 757 / Silveira)</name>
    <name type="common">Valley fever fungus</name>
    <dbReference type="NCBI Taxonomy" id="443226"/>
    <lineage>
        <taxon>Eukaryota</taxon>
        <taxon>Fungi</taxon>
        <taxon>Dikarya</taxon>
        <taxon>Ascomycota</taxon>
        <taxon>Pezizomycotina</taxon>
        <taxon>Eurotiomycetes</taxon>
        <taxon>Eurotiomycetidae</taxon>
        <taxon>Onygenales</taxon>
        <taxon>Onygenaceae</taxon>
        <taxon>Coccidioides</taxon>
    </lineage>
</organism>
<sequence>MLGNETHLNLLVTDVVTDLVAHFYRYVERSRDWQHVTQILEFKAAITNISSTLKKRITDCWTFELTTSSNLHLTGPNL</sequence>
<dbReference type="VEuPathDB" id="FungiDB:CPSG_07377"/>
<reference evidence="2" key="1">
    <citation type="journal article" date="2010" name="Genome Res.">
        <title>Population genomic sequencing of Coccidioides fungi reveals recent hybridization and transposon control.</title>
        <authorList>
            <person name="Neafsey D.E."/>
            <person name="Barker B.M."/>
            <person name="Sharpton T.J."/>
            <person name="Stajich J.E."/>
            <person name="Park D.J."/>
            <person name="Whiston E."/>
            <person name="Hung C.-Y."/>
            <person name="McMahan C."/>
            <person name="White J."/>
            <person name="Sykes S."/>
            <person name="Heiman D."/>
            <person name="Young S."/>
            <person name="Zeng Q."/>
            <person name="Abouelleil A."/>
            <person name="Aftuck L."/>
            <person name="Bessette D."/>
            <person name="Brown A."/>
            <person name="FitzGerald M."/>
            <person name="Lui A."/>
            <person name="Macdonald J.P."/>
            <person name="Priest M."/>
            <person name="Orbach M.J."/>
            <person name="Galgiani J.N."/>
            <person name="Kirkland T.N."/>
            <person name="Cole G.T."/>
            <person name="Birren B.W."/>
            <person name="Henn M.R."/>
            <person name="Taylor J.W."/>
            <person name="Rounsley S.D."/>
        </authorList>
    </citation>
    <scope>NUCLEOTIDE SEQUENCE [LARGE SCALE GENOMIC DNA]</scope>
    <source>
        <strain evidence="2">RMSCC 757 / Silveira</strain>
    </source>
</reference>
<protein>
    <submittedName>
        <fullName evidence="1">Uncharacterized protein</fullName>
    </submittedName>
</protein>
<dbReference type="HOGENOM" id="CLU_2621857_0_0_1"/>
<dbReference type="AlphaFoldDB" id="E9DC25"/>
<proteinExistence type="predicted"/>
<reference evidence="2" key="2">
    <citation type="submission" date="2010-03" db="EMBL/GenBank/DDBJ databases">
        <title>The genome sequence of Coccidioides posadasii strain Silveira.</title>
        <authorList>
            <consortium name="The Broad Institute Genome Sequencing Center for Infectious Disease"/>
            <person name="Neafsey D."/>
            <person name="Orbach M."/>
            <person name="Henn M.R."/>
            <person name="Cole G.T."/>
            <person name="Galgiani J."/>
            <person name="Gardner M.J."/>
            <person name="Kirkland T.N."/>
            <person name="Taylor J.W."/>
            <person name="Young S.K."/>
            <person name="Zeng Q."/>
            <person name="Koehrsen M."/>
            <person name="Alvarado L."/>
            <person name="Berlin A."/>
            <person name="Borenstein D."/>
            <person name="Chapman S.B."/>
            <person name="Chen Z."/>
            <person name="Engels R."/>
            <person name="Freedman E."/>
            <person name="Gellesch M."/>
            <person name="Goldberg J."/>
            <person name="Griggs A."/>
            <person name="Gujja S."/>
            <person name="Heilman E."/>
            <person name="Heiman D."/>
            <person name="Howarth C."/>
            <person name="Jen D."/>
            <person name="Larson L."/>
            <person name="Mehta T."/>
            <person name="Neiman D."/>
            <person name="Park D."/>
            <person name="Pearson M."/>
            <person name="Richards J."/>
            <person name="Roberts A."/>
            <person name="Saif S."/>
            <person name="Shea T."/>
            <person name="Shenoy N."/>
            <person name="Sisk P."/>
            <person name="Stolte C."/>
            <person name="Sykes S."/>
            <person name="Walk T."/>
            <person name="White J."/>
            <person name="Yandava C."/>
            <person name="Haas B."/>
            <person name="Nusbaum C."/>
            <person name="Birren B."/>
        </authorList>
    </citation>
    <scope>NUCLEOTIDE SEQUENCE [LARGE SCALE GENOMIC DNA]</scope>
    <source>
        <strain evidence="2">RMSCC 757 / Silveira</strain>
    </source>
</reference>
<evidence type="ECO:0000313" key="1">
    <source>
        <dbReference type="EMBL" id="EFW15751.1"/>
    </source>
</evidence>
<accession>E9DC25</accession>
<gene>
    <name evidence="1" type="ORF">CPSG_07377</name>
</gene>
<dbReference type="Proteomes" id="UP000002497">
    <property type="component" value="Unassembled WGS sequence"/>
</dbReference>
<keyword evidence="2" id="KW-1185">Reference proteome</keyword>
<name>E9DC25_COCPS</name>